<name>A0A2B4SVC9_STYPI</name>
<dbReference type="NCBIfam" id="NF040941">
    <property type="entry name" value="GGGWT_bact"/>
    <property type="match status" value="1"/>
</dbReference>
<proteinExistence type="predicted"/>
<reference evidence="2" key="1">
    <citation type="journal article" date="2017" name="bioRxiv">
        <title>Comparative analysis of the genomes of Stylophora pistillata and Acropora digitifera provides evidence for extensive differences between species of corals.</title>
        <authorList>
            <person name="Voolstra C.R."/>
            <person name="Li Y."/>
            <person name="Liew Y.J."/>
            <person name="Baumgarten S."/>
            <person name="Zoccola D."/>
            <person name="Flot J.-F."/>
            <person name="Tambutte S."/>
            <person name="Allemand D."/>
            <person name="Aranda M."/>
        </authorList>
    </citation>
    <scope>NUCLEOTIDE SEQUENCE [LARGE SCALE GENOMIC DNA]</scope>
</reference>
<sequence length="255" mass="28124">MAAYHDLRGNSHNLLNSNDLHLRELLATDKYRATEKLLRNGIFHHFSPKSPGDSAPCKNGAVCVPEYQWNSYRYCKFDFEDGISRWIRTGKVFNNQPTYGDNPTFRGRESAIQQGNWWIGGYENRPSPGATAGTAQGDGPLGTLTTPLFHIEGRQASHCLDVKLLLIRTVLSVFQNIKGLSPITVTVSLEPVELTANEGEIKPAVKNKLCNLPSGSYVIDPDGEGGEKPFEAYCDMTNKNGVGVTVVSHDSENRT</sequence>
<evidence type="ECO:0000313" key="2">
    <source>
        <dbReference type="Proteomes" id="UP000225706"/>
    </source>
</evidence>
<evidence type="ECO:0000313" key="1">
    <source>
        <dbReference type="EMBL" id="PFX33053.1"/>
    </source>
</evidence>
<evidence type="ECO:0008006" key="3">
    <source>
        <dbReference type="Google" id="ProtNLM"/>
    </source>
</evidence>
<gene>
    <name evidence="1" type="ORF">AWC38_SpisGene2057</name>
</gene>
<dbReference type="Gene3D" id="2.60.120.1000">
    <property type="match status" value="1"/>
</dbReference>
<accession>A0A2B4SVC9</accession>
<dbReference type="EMBL" id="LSMT01000016">
    <property type="protein sequence ID" value="PFX33053.1"/>
    <property type="molecule type" value="Genomic_DNA"/>
</dbReference>
<keyword evidence="2" id="KW-1185">Reference proteome</keyword>
<protein>
    <recommendedName>
        <fullName evidence="3">Fibrinogen C-terminal domain-containing protein</fullName>
    </recommendedName>
</protein>
<dbReference type="OrthoDB" id="5959512at2759"/>
<dbReference type="AlphaFoldDB" id="A0A2B4SVC9"/>
<comment type="caution">
    <text evidence="1">The sequence shown here is derived from an EMBL/GenBank/DDBJ whole genome shotgun (WGS) entry which is preliminary data.</text>
</comment>
<dbReference type="Proteomes" id="UP000225706">
    <property type="component" value="Unassembled WGS sequence"/>
</dbReference>
<organism evidence="1 2">
    <name type="scientific">Stylophora pistillata</name>
    <name type="common">Smooth cauliflower coral</name>
    <dbReference type="NCBI Taxonomy" id="50429"/>
    <lineage>
        <taxon>Eukaryota</taxon>
        <taxon>Metazoa</taxon>
        <taxon>Cnidaria</taxon>
        <taxon>Anthozoa</taxon>
        <taxon>Hexacorallia</taxon>
        <taxon>Scleractinia</taxon>
        <taxon>Astrocoeniina</taxon>
        <taxon>Pocilloporidae</taxon>
        <taxon>Stylophora</taxon>
    </lineage>
</organism>